<evidence type="ECO:0000256" key="1">
    <source>
        <dbReference type="SAM" id="Phobius"/>
    </source>
</evidence>
<proteinExistence type="predicted"/>
<evidence type="ECO:0000313" key="3">
    <source>
        <dbReference type="Proteomes" id="UP000060778"/>
    </source>
</evidence>
<dbReference type="NCBIfam" id="NF041895">
    <property type="entry name" value="choice_anch_V"/>
    <property type="match status" value="1"/>
</dbReference>
<feature type="transmembrane region" description="Helical" evidence="1">
    <location>
        <begin position="191"/>
        <end position="215"/>
    </location>
</feature>
<reference evidence="2 3" key="1">
    <citation type="submission" date="2013-11" db="EMBL/GenBank/DDBJ databases">
        <title>Comparative genomics of Ignicoccus.</title>
        <authorList>
            <person name="Podar M."/>
        </authorList>
    </citation>
    <scope>NUCLEOTIDE SEQUENCE [LARGE SCALE GENOMIC DNA]</scope>
    <source>
        <strain evidence="2 3">DSM 13165</strain>
    </source>
</reference>
<keyword evidence="1" id="KW-0472">Membrane</keyword>
<evidence type="ECO:0008006" key="4">
    <source>
        <dbReference type="Google" id="ProtNLM"/>
    </source>
</evidence>
<evidence type="ECO:0000313" key="2">
    <source>
        <dbReference type="EMBL" id="ALU12692.1"/>
    </source>
</evidence>
<organism evidence="2 3">
    <name type="scientific">Ignicoccus islandicus DSM 13165</name>
    <dbReference type="NCBI Taxonomy" id="940295"/>
    <lineage>
        <taxon>Archaea</taxon>
        <taxon>Thermoproteota</taxon>
        <taxon>Thermoprotei</taxon>
        <taxon>Desulfurococcales</taxon>
        <taxon>Desulfurococcaceae</taxon>
        <taxon>Ignicoccus</taxon>
    </lineage>
</organism>
<keyword evidence="3" id="KW-1185">Reference proteome</keyword>
<dbReference type="EMBL" id="CP006867">
    <property type="protein sequence ID" value="ALU12692.1"/>
    <property type="molecule type" value="Genomic_DNA"/>
</dbReference>
<keyword evidence="1" id="KW-0812">Transmembrane</keyword>
<protein>
    <recommendedName>
        <fullName evidence="4">Reelin domain-containing protein</fullName>
    </recommendedName>
</protein>
<accession>A0A0U2U9K9</accession>
<gene>
    <name evidence="2" type="ORF">EYM_06515</name>
</gene>
<dbReference type="AlphaFoldDB" id="A0A0U2U9K9"/>
<dbReference type="Proteomes" id="UP000060778">
    <property type="component" value="Chromosome"/>
</dbReference>
<name>A0A0U2U9K9_9CREN</name>
<dbReference type="KEGG" id="iis:EYM_06515"/>
<sequence>MVLILIPSLAFAMSNGAPALECSQCHMDAKPLSSNNIVVEGLIEKDGKYYYEPGKFYKLKIKIVNVPNCTEAMVHCGGFAFSASAGKVKVVDHEHTFLTSVFDLGLGGMVEYVTHTEKGSLVRSRAWEVSWKAPEKPVVVGFRVASIVANGDASPNGDMYGVKIFSALPYGVPPEKIINQNTFTSNGSNTILLYMVLASLMTSLISLFVSIFALISSGKRSS</sequence>
<keyword evidence="1" id="KW-1133">Transmembrane helix</keyword>